<proteinExistence type="predicted"/>
<evidence type="ECO:0000313" key="1">
    <source>
        <dbReference type="EMBL" id="ADJ19465.1"/>
    </source>
</evidence>
<keyword evidence="2" id="KW-1185">Reference proteome</keyword>
<dbReference type="RefSeq" id="YP_004300731.1">
    <property type="nucleotide sequence ID" value="NC_015250.1"/>
</dbReference>
<sequence>MSLKNLTNTTNFVLDVPDAGITEAFTGNVQSALIPGVRIPVTDTPTGTRGLGRAKLPGSTFEFDPLVCRFIIDENLKTWVELYRWMLSINNYLTLENEGWEEGVLPKFITLHILDNTKSNIIMSIHYYGAWISDLGEIEYNYTEESDVSVTCMATFQYKYFEIVYNGIAVKHRGTIHEHAQKRIDNR</sequence>
<dbReference type="GeneID" id="10323137"/>
<accession>D9I684</accession>
<evidence type="ECO:0000313" key="2">
    <source>
        <dbReference type="Proteomes" id="UP000000330"/>
    </source>
</evidence>
<dbReference type="KEGG" id="vg:10323137"/>
<dbReference type="EMBL" id="HM114315">
    <property type="protein sequence ID" value="ADJ19465.1"/>
    <property type="molecule type" value="Genomic_DNA"/>
</dbReference>
<dbReference type="Proteomes" id="UP000000330">
    <property type="component" value="Segment"/>
</dbReference>
<reference evidence="1 2" key="1">
    <citation type="journal article" date="2010" name="Virol. J.">
        <title>Genomes of the T4-related bacteriophages as windows on microbial genome evolution.</title>
        <authorList>
            <person name="Petrov V.M."/>
            <person name="Ratnayaka S."/>
            <person name="Nolan J.M."/>
            <person name="Miller E.S."/>
            <person name="Karam J.D."/>
        </authorList>
    </citation>
    <scope>NUCLEOTIDE SEQUENCE [LARGE SCALE GENOMIC DNA]</scope>
    <source>
        <strain evidence="1">Acj133</strain>
    </source>
</reference>
<gene>
    <name evidence="1" type="primary">3</name>
    <name evidence="1" type="ORF">Acj133p150</name>
</gene>
<protein>
    <submittedName>
        <fullName evidence="1">Gp3 tail completion and sheath stabilizer protein</fullName>
    </submittedName>
</protein>
<name>D9I684_9CAUD</name>
<organism evidence="1 2">
    <name type="scientific">Acinetobacter phage 133</name>
    <dbReference type="NCBI Taxonomy" id="2919552"/>
    <lineage>
        <taxon>Viruses</taxon>
        <taxon>Duplodnaviria</taxon>
        <taxon>Heunggongvirae</taxon>
        <taxon>Uroviricota</taxon>
        <taxon>Caudoviricetes</taxon>
        <taxon>Pantevenvirales</taxon>
        <taxon>Straboviridae</taxon>
        <taxon>Tevenvirinae</taxon>
        <taxon>Centumtrigintavirus</taxon>
        <taxon>Centumtrigintavirus cv133</taxon>
        <taxon>Acinetobacter virus 133</taxon>
    </lineage>
</organism>